<dbReference type="Gene3D" id="3.40.50.360">
    <property type="match status" value="1"/>
</dbReference>
<dbReference type="EMBL" id="CP029188">
    <property type="protein sequence ID" value="AWI32803.1"/>
    <property type="molecule type" value="Genomic_DNA"/>
</dbReference>
<dbReference type="InterPro" id="IPR051796">
    <property type="entry name" value="ISF_SsuE-like"/>
</dbReference>
<evidence type="ECO:0000259" key="4">
    <source>
        <dbReference type="Pfam" id="PF03358"/>
    </source>
</evidence>
<dbReference type="RefSeq" id="WP_017949476.1">
    <property type="nucleotide sequence ID" value="NZ_CP029188.1"/>
</dbReference>
<dbReference type="SUPFAM" id="SSF52218">
    <property type="entry name" value="Flavoproteins"/>
    <property type="match status" value="1"/>
</dbReference>
<accession>A0A2S1T297</accession>
<dbReference type="OrthoDB" id="9805976at2"/>
<protein>
    <submittedName>
        <fullName evidence="5">Flavodoxin family protein</fullName>
    </submittedName>
</protein>
<evidence type="ECO:0000313" key="6">
    <source>
        <dbReference type="Proteomes" id="UP000244900"/>
    </source>
</evidence>
<reference evidence="5 6" key="1">
    <citation type="submission" date="2018-05" db="EMBL/GenBank/DDBJ databases">
        <title>Complete genome sequence of sponge-derived Streptomyces sp. HNM0039.</title>
        <authorList>
            <person name="Huang X."/>
            <person name="Zhou S."/>
        </authorList>
    </citation>
    <scope>NUCLEOTIDE SEQUENCE [LARGE SCALE GENOMIC DNA]</scope>
    <source>
        <strain evidence="5 6">HNM0039</strain>
    </source>
</reference>
<dbReference type="AlphaFoldDB" id="A0A2S1T297"/>
<sequence length="243" mass="26739">MTARLKILAISGSERDGNTVDVLRHAAGTAEARGAEFEIVELRNIRMERCGPCGDCNDRPMPCELRDGVPGVVQKMIEADGIVFAAPVHGFGTASLMQTFIERAGVGYLRFDRPLSNKVAGIVSVARRYSAGEVWAQLTVNALLNRMILVGSGFPATVHALHRGDALRDDEGLKNVSRMVDRMVDMIQLLDEHRRLTGRDDLLPSGDVNERVGLALNERNPNERNPNEEYLNEGNPNERKVPA</sequence>
<dbReference type="Pfam" id="PF03358">
    <property type="entry name" value="FMN_red"/>
    <property type="match status" value="1"/>
</dbReference>
<gene>
    <name evidence="5" type="ORF">DDW44_31325</name>
</gene>
<name>A0A2S1T297_9ACTN</name>
<evidence type="ECO:0000256" key="2">
    <source>
        <dbReference type="ARBA" id="ARBA00022643"/>
    </source>
</evidence>
<keyword evidence="1" id="KW-0285">Flavoprotein</keyword>
<keyword evidence="6" id="KW-1185">Reference proteome</keyword>
<dbReference type="InterPro" id="IPR005025">
    <property type="entry name" value="FMN_Rdtase-like_dom"/>
</dbReference>
<evidence type="ECO:0000256" key="3">
    <source>
        <dbReference type="SAM" id="MobiDB-lite"/>
    </source>
</evidence>
<proteinExistence type="predicted"/>
<organism evidence="5 6">
    <name type="scientific">Streptomyces tirandamycinicus</name>
    <dbReference type="NCBI Taxonomy" id="2174846"/>
    <lineage>
        <taxon>Bacteria</taxon>
        <taxon>Bacillati</taxon>
        <taxon>Actinomycetota</taxon>
        <taxon>Actinomycetes</taxon>
        <taxon>Kitasatosporales</taxon>
        <taxon>Streptomycetaceae</taxon>
        <taxon>Streptomyces</taxon>
    </lineage>
</organism>
<dbReference type="PANTHER" id="PTHR43278:SF4">
    <property type="entry name" value="NAD(P)H-DEPENDENT FMN-CONTAINING OXIDOREDUCTASE YWQN-RELATED"/>
    <property type="match status" value="1"/>
</dbReference>
<dbReference type="PANTHER" id="PTHR43278">
    <property type="entry name" value="NAD(P)H-DEPENDENT FMN-CONTAINING OXIDOREDUCTASE YWQN-RELATED"/>
    <property type="match status" value="1"/>
</dbReference>
<dbReference type="InterPro" id="IPR029039">
    <property type="entry name" value="Flavoprotein-like_sf"/>
</dbReference>
<feature type="domain" description="NADPH-dependent FMN reductase-like" evidence="4">
    <location>
        <begin position="6"/>
        <end position="157"/>
    </location>
</feature>
<dbReference type="GO" id="GO:0016491">
    <property type="term" value="F:oxidoreductase activity"/>
    <property type="evidence" value="ECO:0007669"/>
    <property type="project" value="InterPro"/>
</dbReference>
<dbReference type="Proteomes" id="UP000244900">
    <property type="component" value="Chromosome"/>
</dbReference>
<keyword evidence="2" id="KW-0288">FMN</keyword>
<feature type="region of interest" description="Disordered" evidence="3">
    <location>
        <begin position="217"/>
        <end position="243"/>
    </location>
</feature>
<dbReference type="KEGG" id="stir:DDW44_31325"/>
<evidence type="ECO:0000256" key="1">
    <source>
        <dbReference type="ARBA" id="ARBA00022630"/>
    </source>
</evidence>
<evidence type="ECO:0000313" key="5">
    <source>
        <dbReference type="EMBL" id="AWI32803.1"/>
    </source>
</evidence>